<organism evidence="3 4">
    <name type="scientific">candidate division WS6 bacterium OLB20</name>
    <dbReference type="NCBI Taxonomy" id="1617426"/>
    <lineage>
        <taxon>Bacteria</taxon>
        <taxon>Candidatus Dojkabacteria</taxon>
    </lineage>
</organism>
<comment type="caution">
    <text evidence="3">The sequence shown here is derived from an EMBL/GenBank/DDBJ whole genome shotgun (WGS) entry which is preliminary data.</text>
</comment>
<dbReference type="EMBL" id="JYNZ01000003">
    <property type="protein sequence ID" value="KXK26877.1"/>
    <property type="molecule type" value="Genomic_DNA"/>
</dbReference>
<evidence type="ECO:0000256" key="1">
    <source>
        <dbReference type="SAM" id="MobiDB-lite"/>
    </source>
</evidence>
<evidence type="ECO:0000256" key="2">
    <source>
        <dbReference type="SAM" id="Phobius"/>
    </source>
</evidence>
<accession>A0A136LZ18</accession>
<protein>
    <submittedName>
        <fullName evidence="3">Uncharacterized protein</fullName>
    </submittedName>
</protein>
<name>A0A136LZ18_9BACT</name>
<keyword evidence="2" id="KW-1133">Transmembrane helix</keyword>
<evidence type="ECO:0000313" key="4">
    <source>
        <dbReference type="Proteomes" id="UP000070457"/>
    </source>
</evidence>
<dbReference type="Proteomes" id="UP000070457">
    <property type="component" value="Unassembled WGS sequence"/>
</dbReference>
<sequence>MQRRILIGILFALTVVVGAGAVYIGITLQQQPDTTPEDTSAAPGDLRWEDGVCNIGIVTTHTDVIANNYAGYGVSREALQPYLDAGYVDNVRTIDGRSAAATDFSDLDILFAVDGNLTNLPANLSPSDPGQFADQYTYPPNHYIRSTAPSQELSTNIINNWADGMSLVITGDNGVFTSPGTRGRGPGDFANGFSGPLANTVSSLIGNPYEYIVESQTQAWLHVYSGTFGLADNNAINNSNIRFAANVTGNPVLEGAQHWFDDPWILRSELGPAEPVGPEPFRGLGTPGNIQFNGAGTIGASCVTSRPLYDFCQVPNPDGSGEMCQVINHCLLVFAPGSETVGIPNVGGTSRGFLVVDPNGGIPTQTSLPNMITALPDCNPSDTPTPTPTSTPSSTPVNTPSPTTTPSPTPTFTLAQCGAECSTSDDCEGALACNDHDGDGTSTCVNASCTAGSTAICSADGCVVGDPPPSTTPTATPTPTPTPSVTVVITDTLECYETGCDTPGNTCVTGLTCISNRCVSAAYPDSPDCKPGTVTTLPPTALISDEADRVLIAMILISGGFAVYVSGIGRYAGQYLWKTARGSVLRTQRDYEQDAAESIHQEE</sequence>
<keyword evidence="2" id="KW-0812">Transmembrane</keyword>
<dbReference type="PATRIC" id="fig|1617426.3.peg.887"/>
<gene>
    <name evidence="3" type="ORF">TR69_WS6001000900</name>
</gene>
<feature type="region of interest" description="Disordered" evidence="1">
    <location>
        <begin position="365"/>
        <end position="409"/>
    </location>
</feature>
<proteinExistence type="predicted"/>
<keyword evidence="2" id="KW-0472">Membrane</keyword>
<reference evidence="3 4" key="1">
    <citation type="submission" date="2015-02" db="EMBL/GenBank/DDBJ databases">
        <title>Improved understanding of the partial-nitritation anammox process through 23 genomes representing the majority of the microbial community.</title>
        <authorList>
            <person name="Speth D.R."/>
            <person name="In T Zandt M."/>
            <person name="Guerrero Cruz S."/>
            <person name="Jetten M.S."/>
            <person name="Dutilh B.E."/>
        </authorList>
    </citation>
    <scope>NUCLEOTIDE SEQUENCE [LARGE SCALE GENOMIC DNA]</scope>
    <source>
        <strain evidence="3">OLB20</strain>
    </source>
</reference>
<dbReference type="AlphaFoldDB" id="A0A136LZ18"/>
<feature type="transmembrane region" description="Helical" evidence="2">
    <location>
        <begin position="550"/>
        <end position="572"/>
    </location>
</feature>
<feature type="compositionally biased region" description="Low complexity" evidence="1">
    <location>
        <begin position="390"/>
        <end position="402"/>
    </location>
</feature>
<evidence type="ECO:0000313" key="3">
    <source>
        <dbReference type="EMBL" id="KXK26877.1"/>
    </source>
</evidence>